<gene>
    <name evidence="1" type="ORF">GCM10009108_06570</name>
</gene>
<evidence type="ECO:0000313" key="2">
    <source>
        <dbReference type="Proteomes" id="UP001500573"/>
    </source>
</evidence>
<name>A0ABP3W104_9BURK</name>
<accession>A0ABP3W104</accession>
<proteinExistence type="predicted"/>
<evidence type="ECO:0000313" key="1">
    <source>
        <dbReference type="EMBL" id="GAA0774695.1"/>
    </source>
</evidence>
<organism evidence="1 2">
    <name type="scientific">Castellaniella ginsengisoli</name>
    <dbReference type="NCBI Taxonomy" id="546114"/>
    <lineage>
        <taxon>Bacteria</taxon>
        <taxon>Pseudomonadati</taxon>
        <taxon>Pseudomonadota</taxon>
        <taxon>Betaproteobacteria</taxon>
        <taxon>Burkholderiales</taxon>
        <taxon>Alcaligenaceae</taxon>
        <taxon>Castellaniella</taxon>
    </lineage>
</organism>
<sequence length="183" mass="20542">MKLNAKFLNKIIEPALDDFFKNEINSILADVSERNLCARLAMHFESQMKVAGLVGYYADPEYNRKQEGQVKTILNGNMEVISITCDLIIHSRGEIVAKDNLIAIEMAKPNKSPAEMQDDRNRLMALTKASYDGVWSNDGIAHPEHVCGYVKGLFLIVDRQARHAHLESYAHGAVSQPPKQITF</sequence>
<dbReference type="Proteomes" id="UP001500573">
    <property type="component" value="Unassembled WGS sequence"/>
</dbReference>
<protein>
    <submittedName>
        <fullName evidence="1">Uncharacterized protein</fullName>
    </submittedName>
</protein>
<reference evidence="2" key="1">
    <citation type="journal article" date="2019" name="Int. J. Syst. Evol. Microbiol.">
        <title>The Global Catalogue of Microorganisms (GCM) 10K type strain sequencing project: providing services to taxonomists for standard genome sequencing and annotation.</title>
        <authorList>
            <consortium name="The Broad Institute Genomics Platform"/>
            <consortium name="The Broad Institute Genome Sequencing Center for Infectious Disease"/>
            <person name="Wu L."/>
            <person name="Ma J."/>
        </authorList>
    </citation>
    <scope>NUCLEOTIDE SEQUENCE [LARGE SCALE GENOMIC DNA]</scope>
    <source>
        <strain evidence="2">JCM 15515</strain>
    </source>
</reference>
<dbReference type="EMBL" id="BAAAEX010000003">
    <property type="protein sequence ID" value="GAA0774695.1"/>
    <property type="molecule type" value="Genomic_DNA"/>
</dbReference>
<keyword evidence="2" id="KW-1185">Reference proteome</keyword>
<comment type="caution">
    <text evidence="1">The sequence shown here is derived from an EMBL/GenBank/DDBJ whole genome shotgun (WGS) entry which is preliminary data.</text>
</comment>
<dbReference type="RefSeq" id="WP_343835603.1">
    <property type="nucleotide sequence ID" value="NZ_BAAAEX010000003.1"/>
</dbReference>